<evidence type="ECO:0000256" key="6">
    <source>
        <dbReference type="ARBA" id="ARBA00022691"/>
    </source>
</evidence>
<dbReference type="InterPro" id="IPR002052">
    <property type="entry name" value="DNA_methylase_N6_adenine_CS"/>
</dbReference>
<evidence type="ECO:0000313" key="14">
    <source>
        <dbReference type="EMBL" id="KAG5190826.1"/>
    </source>
</evidence>
<dbReference type="PANTHER" id="PTHR13370:SF3">
    <property type="entry name" value="TRNA (GUANINE(10)-N2)-METHYLTRANSFERASE HOMOLOG"/>
    <property type="match status" value="1"/>
</dbReference>
<evidence type="ECO:0000259" key="12">
    <source>
        <dbReference type="Pfam" id="PF01170"/>
    </source>
</evidence>
<feature type="compositionally biased region" description="Gly residues" evidence="11">
    <location>
        <begin position="523"/>
        <end position="541"/>
    </location>
</feature>
<dbReference type="EMBL" id="JAFCMP010000027">
    <property type="protein sequence ID" value="KAG5190826.1"/>
    <property type="molecule type" value="Genomic_DNA"/>
</dbReference>
<feature type="domain" description="Ribosomal RNA large subunit methyltransferase K/L-like methyltransferase" evidence="12">
    <location>
        <begin position="191"/>
        <end position="242"/>
    </location>
</feature>
<name>A0A836CPF8_9STRA</name>
<dbReference type="AlphaFoldDB" id="A0A836CPF8"/>
<keyword evidence="6 10" id="KW-0949">S-adenosyl-L-methionine</keyword>
<keyword evidence="5 10" id="KW-0808">Transferase</keyword>
<dbReference type="Gene3D" id="3.40.50.150">
    <property type="entry name" value="Vaccinia Virus protein VP39"/>
    <property type="match status" value="1"/>
</dbReference>
<organism evidence="14 15">
    <name type="scientific">Tribonema minus</name>
    <dbReference type="NCBI Taxonomy" id="303371"/>
    <lineage>
        <taxon>Eukaryota</taxon>
        <taxon>Sar</taxon>
        <taxon>Stramenopiles</taxon>
        <taxon>Ochrophyta</taxon>
        <taxon>PX clade</taxon>
        <taxon>Xanthophyceae</taxon>
        <taxon>Tribonematales</taxon>
        <taxon>Tribonemataceae</taxon>
        <taxon>Tribonema</taxon>
    </lineage>
</organism>
<dbReference type="PANTHER" id="PTHR13370">
    <property type="entry name" value="RNA METHYLASE-RELATED"/>
    <property type="match status" value="1"/>
</dbReference>
<comment type="subcellular location">
    <subcellularLocation>
        <location evidence="1">Cytoplasm</location>
    </subcellularLocation>
</comment>
<evidence type="ECO:0000256" key="4">
    <source>
        <dbReference type="ARBA" id="ARBA00022603"/>
    </source>
</evidence>
<dbReference type="PROSITE" id="PS51627">
    <property type="entry name" value="SAM_MT_TRM11"/>
    <property type="match status" value="1"/>
</dbReference>
<evidence type="ECO:0000256" key="11">
    <source>
        <dbReference type="SAM" id="MobiDB-lite"/>
    </source>
</evidence>
<dbReference type="GO" id="GO:0160102">
    <property type="term" value="F:tRNA (guanine(10)-N2)-methyltransferase activity"/>
    <property type="evidence" value="ECO:0007669"/>
    <property type="project" value="UniProtKB-EC"/>
</dbReference>
<keyword evidence="7 10" id="KW-0819">tRNA processing</keyword>
<dbReference type="OrthoDB" id="333024at2759"/>
<evidence type="ECO:0000256" key="9">
    <source>
        <dbReference type="ARBA" id="ARBA00066937"/>
    </source>
</evidence>
<sequence>MQYLLQFAVSHELFRCEEVDAILVRAGVDPATAYDVGAARKAFDLGSPFLICDLPSEAVARELSERAILVKRVLELWGTAPTVDQTVEAVKAFPEERLRPHLAEDRSWSVAVAGVRCKRSSEEQQEIRKHFAFLPLLGPVRCKEPDTALYCLEEFAAEGYFEEGRMPLRVYFGREVGQSNRRLVGARSLSTRAYLGPTSMDNELSLVMANMVHAGPGTLILDPFVGTGSILVAAAQFGAVCVGTDIDPRPLHGRGDGANIFSNFDQFGLPHPDVVRSDNALFAGHFKGGIVDGLFDGIVTDPPYGIRAGARRTGSRRANVTPVRPEQRADHVPMTRPYAVEDVLVDLLDVAARALRRGRRLCYLMPGTYETCTRASLPGHPCLRLVAHSVQGLTKTTCRRLVTMVKVAEYDPAQRAAYEAHSRRGLTAAEVDPRAAVPDRPTEEWKQSLLRRGKLGGTSWVPAGDTAAAMAQAAAAAAADAAAGGGEGDTAAAMAQAAASADAAAGGGGEGGSGALPAAADAAGGGGGGEGGSGALNGAGDGAAALPPPPPQEESASADAETNAAHAGVHQ</sequence>
<evidence type="ECO:0000256" key="1">
    <source>
        <dbReference type="ARBA" id="ARBA00004496"/>
    </source>
</evidence>
<evidence type="ECO:0000256" key="7">
    <source>
        <dbReference type="ARBA" id="ARBA00022694"/>
    </source>
</evidence>
<keyword evidence="15" id="KW-1185">Reference proteome</keyword>
<dbReference type="EC" id="2.1.1.214" evidence="9"/>
<evidence type="ECO:0000256" key="5">
    <source>
        <dbReference type="ARBA" id="ARBA00022679"/>
    </source>
</evidence>
<dbReference type="InterPro" id="IPR029063">
    <property type="entry name" value="SAM-dependent_MTases_sf"/>
</dbReference>
<feature type="region of interest" description="Disordered" evidence="11">
    <location>
        <begin position="422"/>
        <end position="450"/>
    </location>
</feature>
<dbReference type="GO" id="GO:0043527">
    <property type="term" value="C:tRNA methyltransferase complex"/>
    <property type="evidence" value="ECO:0007669"/>
    <property type="project" value="UniProtKB-ARBA"/>
</dbReference>
<dbReference type="GO" id="GO:0005737">
    <property type="term" value="C:cytoplasm"/>
    <property type="evidence" value="ECO:0007669"/>
    <property type="project" value="UniProtKB-SubCell"/>
</dbReference>
<keyword evidence="4 10" id="KW-0489">Methyltransferase</keyword>
<comment type="similarity">
    <text evidence="10">Belongs to the class I-like SAM-binding methyltransferase superfamily. TRM11 methyltransferase family.</text>
</comment>
<evidence type="ECO:0000256" key="3">
    <source>
        <dbReference type="ARBA" id="ARBA00022555"/>
    </source>
</evidence>
<evidence type="ECO:0000256" key="8">
    <source>
        <dbReference type="ARBA" id="ARBA00022884"/>
    </source>
</evidence>
<evidence type="ECO:0000313" key="15">
    <source>
        <dbReference type="Proteomes" id="UP000664859"/>
    </source>
</evidence>
<keyword evidence="2" id="KW-0963">Cytoplasm</keyword>
<evidence type="ECO:0000256" key="2">
    <source>
        <dbReference type="ARBA" id="ARBA00022490"/>
    </source>
</evidence>
<dbReference type="Pfam" id="PF25904">
    <property type="entry name" value="Tmrp11_N"/>
    <property type="match status" value="1"/>
</dbReference>
<evidence type="ECO:0000259" key="13">
    <source>
        <dbReference type="Pfam" id="PF25904"/>
    </source>
</evidence>
<dbReference type="InterPro" id="IPR000241">
    <property type="entry name" value="RlmKL-like_Mtase"/>
</dbReference>
<dbReference type="Proteomes" id="UP000664859">
    <property type="component" value="Unassembled WGS sequence"/>
</dbReference>
<dbReference type="SUPFAM" id="SSF53335">
    <property type="entry name" value="S-adenosyl-L-methionine-dependent methyltransferases"/>
    <property type="match status" value="1"/>
</dbReference>
<dbReference type="GO" id="GO:0008033">
    <property type="term" value="P:tRNA processing"/>
    <property type="evidence" value="ECO:0007669"/>
    <property type="project" value="UniProtKB-UniRule"/>
</dbReference>
<reference evidence="14" key="1">
    <citation type="submission" date="2021-02" db="EMBL/GenBank/DDBJ databases">
        <title>First Annotated Genome of the Yellow-green Alga Tribonema minus.</title>
        <authorList>
            <person name="Mahan K.M."/>
        </authorList>
    </citation>
    <scope>NUCLEOTIDE SEQUENCE</scope>
    <source>
        <strain evidence="14">UTEX B ZZ1240</strain>
    </source>
</reference>
<feature type="region of interest" description="Disordered" evidence="11">
    <location>
        <begin position="521"/>
        <end position="571"/>
    </location>
</feature>
<accession>A0A836CPF8</accession>
<dbReference type="Pfam" id="PF01170">
    <property type="entry name" value="UPF0020"/>
    <property type="match status" value="1"/>
</dbReference>
<dbReference type="PROSITE" id="PS00092">
    <property type="entry name" value="N6_MTASE"/>
    <property type="match status" value="1"/>
</dbReference>
<dbReference type="GO" id="GO:0032259">
    <property type="term" value="P:methylation"/>
    <property type="evidence" value="ECO:0007669"/>
    <property type="project" value="UniProtKB-UniRule"/>
</dbReference>
<keyword evidence="8 10" id="KW-0694">RNA-binding</keyword>
<feature type="domain" description="tRNA (guanine(10)-N(2))-methyltransferase TRMT11 N-terminal" evidence="13">
    <location>
        <begin position="1"/>
        <end position="181"/>
    </location>
</feature>
<dbReference type="GO" id="GO:0000049">
    <property type="term" value="F:tRNA binding"/>
    <property type="evidence" value="ECO:0007669"/>
    <property type="project" value="UniProtKB-UniRule"/>
</dbReference>
<evidence type="ECO:0000256" key="10">
    <source>
        <dbReference type="PROSITE-ProRule" id="PRU00959"/>
    </source>
</evidence>
<dbReference type="InterPro" id="IPR059073">
    <property type="entry name" value="TRMT11_N"/>
</dbReference>
<keyword evidence="3 10" id="KW-0820">tRNA-binding</keyword>
<dbReference type="InterPro" id="IPR016691">
    <property type="entry name" value="TRMT11"/>
</dbReference>
<gene>
    <name evidence="14" type="ORF">JKP88DRAFT_205165</name>
</gene>
<proteinExistence type="inferred from homology"/>
<protein>
    <recommendedName>
        <fullName evidence="9">tRNA (guanine(10)-N(2))-methyltransferase</fullName>
        <ecNumber evidence="9">2.1.1.214</ecNumber>
    </recommendedName>
</protein>
<comment type="caution">
    <text evidence="14">The sequence shown here is derived from an EMBL/GenBank/DDBJ whole genome shotgun (WGS) entry which is preliminary data.</text>
</comment>